<evidence type="ECO:0000259" key="9">
    <source>
        <dbReference type="Pfam" id="PF11356"/>
    </source>
</evidence>
<keyword evidence="5" id="KW-0812">Transmembrane</keyword>
<evidence type="ECO:0000313" key="10">
    <source>
        <dbReference type="EMBL" id="XBY64054.1"/>
    </source>
</evidence>
<keyword evidence="2" id="KW-0813">Transport</keyword>
<keyword evidence="3" id="KW-1003">Cell membrane</keyword>
<comment type="subcellular location">
    <subcellularLocation>
        <location evidence="1">Cell inner membrane</location>
    </subcellularLocation>
</comment>
<accession>A0AAU7Y503</accession>
<feature type="domain" description="Type II secretion system protein GspC N-terminal" evidence="9">
    <location>
        <begin position="24"/>
        <end position="157"/>
    </location>
</feature>
<organism evidence="10">
    <name type="scientific">Pseudomonas solani</name>
    <dbReference type="NCBI Taxonomy" id="2731552"/>
    <lineage>
        <taxon>Bacteria</taxon>
        <taxon>Pseudomonadati</taxon>
        <taxon>Pseudomonadota</taxon>
        <taxon>Gammaproteobacteria</taxon>
        <taxon>Pseudomonadales</taxon>
        <taxon>Pseudomonadaceae</taxon>
        <taxon>Pseudomonas</taxon>
    </lineage>
</organism>
<evidence type="ECO:0000256" key="8">
    <source>
        <dbReference type="ARBA" id="ARBA00023136"/>
    </source>
</evidence>
<keyword evidence="6" id="KW-0653">Protein transport</keyword>
<dbReference type="AlphaFoldDB" id="A0AAU7Y503"/>
<dbReference type="GO" id="GO:0015031">
    <property type="term" value="P:protein transport"/>
    <property type="evidence" value="ECO:0007669"/>
    <property type="project" value="UniProtKB-KW"/>
</dbReference>
<evidence type="ECO:0000256" key="5">
    <source>
        <dbReference type="ARBA" id="ARBA00022692"/>
    </source>
</evidence>
<evidence type="ECO:0000256" key="4">
    <source>
        <dbReference type="ARBA" id="ARBA00022519"/>
    </source>
</evidence>
<reference evidence="10" key="1">
    <citation type="submission" date="2023-08" db="EMBL/GenBank/DDBJ databases">
        <title>Increased levels of nutrients transform a symbiont into a lethal pathobiont.</title>
        <authorList>
            <person name="Lachnit T."/>
            <person name="Ulrich L."/>
            <person name="Willmer F.M."/>
            <person name="Hasenbein T."/>
            <person name="Steiner L.X."/>
            <person name="Wolters M."/>
            <person name="Herbst E.M."/>
            <person name="Deines P."/>
        </authorList>
    </citation>
    <scope>NUCLEOTIDE SEQUENCE</scope>
    <source>
        <strain evidence="10">T3</strain>
    </source>
</reference>
<dbReference type="Pfam" id="PF11356">
    <property type="entry name" value="T2SSC"/>
    <property type="match status" value="1"/>
</dbReference>
<proteinExistence type="predicted"/>
<evidence type="ECO:0000256" key="2">
    <source>
        <dbReference type="ARBA" id="ARBA00022448"/>
    </source>
</evidence>
<dbReference type="InterPro" id="IPR024961">
    <property type="entry name" value="T2SS_GspC_N"/>
</dbReference>
<keyword evidence="4" id="KW-0997">Cell inner membrane</keyword>
<evidence type="ECO:0000256" key="6">
    <source>
        <dbReference type="ARBA" id="ARBA00022927"/>
    </source>
</evidence>
<dbReference type="GO" id="GO:0005886">
    <property type="term" value="C:plasma membrane"/>
    <property type="evidence" value="ECO:0007669"/>
    <property type="project" value="UniProtKB-SubCell"/>
</dbReference>
<keyword evidence="7" id="KW-1133">Transmembrane helix</keyword>
<keyword evidence="8" id="KW-0472">Membrane</keyword>
<dbReference type="Gene3D" id="2.30.30.830">
    <property type="match status" value="1"/>
</dbReference>
<sequence length="223" mass="23656">MATILHTLTRLAGIRSVKLSALSLCFLLVLAALVWQGLQLRAALQPPVLAPTEASEPGPQDGPTQLGKGLLGLFGSSADAESVAAEALEKLPESNLDLQVSAIFFVVPAEQSTAILEDGDRTLILKPGEEVRPGIAVQRIESHRITLKRNGKLEQITFRGYGDIPGASPAPESPMPMPVAQNIEPVTDTLASSLPTVAEPVPASQGVPTAYQQYIQRKLAQNK</sequence>
<evidence type="ECO:0000256" key="1">
    <source>
        <dbReference type="ARBA" id="ARBA00004533"/>
    </source>
</evidence>
<gene>
    <name evidence="10" type="ORF">ABS648_29690</name>
</gene>
<dbReference type="EMBL" id="CP158373">
    <property type="protein sequence ID" value="XBY64054.1"/>
    <property type="molecule type" value="Genomic_DNA"/>
</dbReference>
<evidence type="ECO:0000256" key="3">
    <source>
        <dbReference type="ARBA" id="ARBA00022475"/>
    </source>
</evidence>
<protein>
    <submittedName>
        <fullName evidence="10">Type II secretion system protein N</fullName>
    </submittedName>
</protein>
<name>A0AAU7Y503_9PSED</name>
<evidence type="ECO:0000256" key="7">
    <source>
        <dbReference type="ARBA" id="ARBA00022989"/>
    </source>
</evidence>
<dbReference type="RefSeq" id="WP_350447309.1">
    <property type="nucleotide sequence ID" value="NZ_CP158373.1"/>
</dbReference>